<evidence type="ECO:0000256" key="4">
    <source>
        <dbReference type="ARBA" id="ARBA00022989"/>
    </source>
</evidence>
<dbReference type="GO" id="GO:0005886">
    <property type="term" value="C:plasma membrane"/>
    <property type="evidence" value="ECO:0007669"/>
    <property type="project" value="UniProtKB-SubCell"/>
</dbReference>
<keyword evidence="4 6" id="KW-1133">Transmembrane helix</keyword>
<organism evidence="7 8">
    <name type="scientific">Mesorhizobium tianshanense</name>
    <dbReference type="NCBI Taxonomy" id="39844"/>
    <lineage>
        <taxon>Bacteria</taxon>
        <taxon>Pseudomonadati</taxon>
        <taxon>Pseudomonadota</taxon>
        <taxon>Alphaproteobacteria</taxon>
        <taxon>Hyphomicrobiales</taxon>
        <taxon>Phyllobacteriaceae</taxon>
        <taxon>Mesorhizobium</taxon>
    </lineage>
</organism>
<dbReference type="PIRSF" id="PIRSF006324">
    <property type="entry name" value="LeuE"/>
    <property type="match status" value="1"/>
</dbReference>
<dbReference type="Pfam" id="PF01810">
    <property type="entry name" value="LysE"/>
    <property type="match status" value="1"/>
</dbReference>
<dbReference type="GO" id="GO:0015171">
    <property type="term" value="F:amino acid transmembrane transporter activity"/>
    <property type="evidence" value="ECO:0007669"/>
    <property type="project" value="TreeGrafter"/>
</dbReference>
<evidence type="ECO:0000256" key="6">
    <source>
        <dbReference type="SAM" id="Phobius"/>
    </source>
</evidence>
<keyword evidence="2" id="KW-1003">Cell membrane</keyword>
<keyword evidence="8" id="KW-1185">Reference proteome</keyword>
<feature type="transmembrane region" description="Helical" evidence="6">
    <location>
        <begin position="39"/>
        <end position="63"/>
    </location>
</feature>
<comment type="caution">
    <text evidence="7">The sequence shown here is derived from an EMBL/GenBank/DDBJ whole genome shotgun (WGS) entry which is preliminary data.</text>
</comment>
<protein>
    <submittedName>
        <fullName evidence="7">Threonine/homoserine/homoserine lactone efflux protein</fullName>
    </submittedName>
</protein>
<evidence type="ECO:0000313" key="8">
    <source>
        <dbReference type="Proteomes" id="UP000317122"/>
    </source>
</evidence>
<dbReference type="OrthoDB" id="9807053at2"/>
<gene>
    <name evidence="7" type="ORF">IQ26_06008</name>
</gene>
<dbReference type="Proteomes" id="UP000317122">
    <property type="component" value="Unassembled WGS sequence"/>
</dbReference>
<evidence type="ECO:0000256" key="3">
    <source>
        <dbReference type="ARBA" id="ARBA00022692"/>
    </source>
</evidence>
<sequence>MFPIDIWLAYTLASVLIVLAPGPDIVLSIARGLSQGRLAAVLSGLGAGTGILFHTVAAAYGLALVIQTSAMAFLAIKLVGAAYLIWLGTRALLYRNLVTFAPAARRPLHAIYLTGLMSNVLNPKIGLFVLAFIPQFVSAERGPVEVQMMTYGAWLAVIAVVGLSIIGGFASALSNWLLRRPLVVAGINIGAGLTFVTTGLSAAAIKPN</sequence>
<reference evidence="7 8" key="1">
    <citation type="journal article" date="2015" name="Stand. Genomic Sci.">
        <title>Genomic Encyclopedia of Bacterial and Archaeal Type Strains, Phase III: the genomes of soil and plant-associated and newly described type strains.</title>
        <authorList>
            <person name="Whitman W.B."/>
            <person name="Woyke T."/>
            <person name="Klenk H.P."/>
            <person name="Zhou Y."/>
            <person name="Lilburn T.G."/>
            <person name="Beck B.J."/>
            <person name="De Vos P."/>
            <person name="Vandamme P."/>
            <person name="Eisen J.A."/>
            <person name="Garrity G."/>
            <person name="Hugenholtz P."/>
            <person name="Kyrpides N.C."/>
        </authorList>
    </citation>
    <scope>NUCLEOTIDE SEQUENCE [LARGE SCALE GENOMIC DNA]</scope>
    <source>
        <strain evidence="7 8">CGMCC 1.2546</strain>
    </source>
</reference>
<feature type="transmembrane region" description="Helical" evidence="6">
    <location>
        <begin position="6"/>
        <end position="27"/>
    </location>
</feature>
<evidence type="ECO:0000313" key="7">
    <source>
        <dbReference type="EMBL" id="TWI25382.1"/>
    </source>
</evidence>
<evidence type="ECO:0000256" key="1">
    <source>
        <dbReference type="ARBA" id="ARBA00004651"/>
    </source>
</evidence>
<dbReference type="RefSeq" id="WP_145721950.1">
    <property type="nucleotide sequence ID" value="NZ_BSPF01000081.1"/>
</dbReference>
<proteinExistence type="predicted"/>
<accession>A0A562MZN4</accession>
<name>A0A562MZN4_9HYPH</name>
<evidence type="ECO:0000256" key="5">
    <source>
        <dbReference type="ARBA" id="ARBA00023136"/>
    </source>
</evidence>
<dbReference type="PANTHER" id="PTHR30086:SF20">
    <property type="entry name" value="ARGININE EXPORTER PROTEIN ARGO-RELATED"/>
    <property type="match status" value="1"/>
</dbReference>
<feature type="transmembrane region" description="Helical" evidence="6">
    <location>
        <begin position="153"/>
        <end position="170"/>
    </location>
</feature>
<dbReference type="InterPro" id="IPR001123">
    <property type="entry name" value="LeuE-type"/>
</dbReference>
<keyword evidence="3 6" id="KW-0812">Transmembrane</keyword>
<keyword evidence="5 6" id="KW-0472">Membrane</keyword>
<feature type="transmembrane region" description="Helical" evidence="6">
    <location>
        <begin position="110"/>
        <end position="133"/>
    </location>
</feature>
<dbReference type="PANTHER" id="PTHR30086">
    <property type="entry name" value="ARGININE EXPORTER PROTEIN ARGO"/>
    <property type="match status" value="1"/>
</dbReference>
<feature type="transmembrane region" description="Helical" evidence="6">
    <location>
        <begin position="69"/>
        <end position="89"/>
    </location>
</feature>
<feature type="transmembrane region" description="Helical" evidence="6">
    <location>
        <begin position="182"/>
        <end position="205"/>
    </location>
</feature>
<dbReference type="AlphaFoldDB" id="A0A562MZN4"/>
<comment type="subcellular location">
    <subcellularLocation>
        <location evidence="1">Cell membrane</location>
        <topology evidence="1">Multi-pass membrane protein</topology>
    </subcellularLocation>
</comment>
<dbReference type="EMBL" id="VLKT01000050">
    <property type="protein sequence ID" value="TWI25382.1"/>
    <property type="molecule type" value="Genomic_DNA"/>
</dbReference>
<evidence type="ECO:0000256" key="2">
    <source>
        <dbReference type="ARBA" id="ARBA00022475"/>
    </source>
</evidence>